<dbReference type="Proteomes" id="UP001569904">
    <property type="component" value="Unassembled WGS sequence"/>
</dbReference>
<dbReference type="Gene3D" id="3.30.70.1230">
    <property type="entry name" value="Nucleotide cyclase"/>
    <property type="match status" value="1"/>
</dbReference>
<name>A0ABV4RAS1_9ACTN</name>
<dbReference type="SUPFAM" id="SSF55073">
    <property type="entry name" value="Nucleotide cyclase"/>
    <property type="match status" value="1"/>
</dbReference>
<dbReference type="EMBL" id="JAXCEH010000037">
    <property type="protein sequence ID" value="MFA1558928.1"/>
    <property type="molecule type" value="Genomic_DNA"/>
</dbReference>
<comment type="caution">
    <text evidence="1">The sequence shown here is derived from an EMBL/GenBank/DDBJ whole genome shotgun (WGS) entry which is preliminary data.</text>
</comment>
<evidence type="ECO:0008006" key="3">
    <source>
        <dbReference type="Google" id="ProtNLM"/>
    </source>
</evidence>
<sequence>MSIISALPSESGPSARLLFRLLLAVDIQGYSARSPRMQLQAQQDLLEAMEVAATEVELDRGQWLQQVSGDGELAVLPADADIVTVIGTFAPTLERVLAEMNRRDARDPRLRVRLAFHHGALIMGRPASLGPAGDAPVVVSRLLDARPLRQYLTSHPERRVALIVSEQVYREVVCSGFCSLPPSNFRFVRTTIKGMMYQGYIYDPDRKNGAGEGEIVTR</sequence>
<reference evidence="1 2" key="1">
    <citation type="submission" date="2023-11" db="EMBL/GenBank/DDBJ databases">
        <title>Actinomadura monticuli sp. nov., isolated from volcanic ash.</title>
        <authorList>
            <person name="Lee S.D."/>
            <person name="Yang H."/>
            <person name="Kim I.S."/>
        </authorList>
    </citation>
    <scope>NUCLEOTIDE SEQUENCE [LARGE SCALE GENOMIC DNA]</scope>
    <source>
        <strain evidence="1 2">DSM 45346</strain>
    </source>
</reference>
<organism evidence="1 2">
    <name type="scientific">Actinomadura chokoriensis</name>
    <dbReference type="NCBI Taxonomy" id="454156"/>
    <lineage>
        <taxon>Bacteria</taxon>
        <taxon>Bacillati</taxon>
        <taxon>Actinomycetota</taxon>
        <taxon>Actinomycetes</taxon>
        <taxon>Streptosporangiales</taxon>
        <taxon>Thermomonosporaceae</taxon>
        <taxon>Actinomadura</taxon>
    </lineage>
</organism>
<proteinExistence type="predicted"/>
<protein>
    <recommendedName>
        <fullName evidence="3">Guanylate cyclase domain-containing protein</fullName>
    </recommendedName>
</protein>
<keyword evidence="2" id="KW-1185">Reference proteome</keyword>
<dbReference type="InterPro" id="IPR029787">
    <property type="entry name" value="Nucleotide_cyclase"/>
</dbReference>
<evidence type="ECO:0000313" key="2">
    <source>
        <dbReference type="Proteomes" id="UP001569904"/>
    </source>
</evidence>
<gene>
    <name evidence="1" type="ORF">SM436_35000</name>
</gene>
<evidence type="ECO:0000313" key="1">
    <source>
        <dbReference type="EMBL" id="MFA1558928.1"/>
    </source>
</evidence>
<accession>A0ABV4RAS1</accession>
<dbReference type="RefSeq" id="WP_371945944.1">
    <property type="nucleotide sequence ID" value="NZ_JAXCEH010000037.1"/>
</dbReference>